<dbReference type="eggNOG" id="COG2267">
    <property type="taxonomic scope" value="Bacteria"/>
</dbReference>
<reference evidence="2 3" key="1">
    <citation type="journal article" date="2014" name="BMC Genomics">
        <title>Genome based analysis of type-I polyketide synthase and nonribosomal peptide synthetase gene clusters in seven strains of five representative Nocardia species.</title>
        <authorList>
            <person name="Komaki H."/>
            <person name="Ichikawa N."/>
            <person name="Hosoyama A."/>
            <person name="Takahashi-Nakaguchi A."/>
            <person name="Matsuzawa T."/>
            <person name="Suzuki K."/>
            <person name="Fujita N."/>
            <person name="Gonoi T."/>
        </authorList>
    </citation>
    <scope>NUCLEOTIDE SEQUENCE [LARGE SCALE GENOMIC DNA]</scope>
    <source>
        <strain evidence="2 3">NBRC 15531</strain>
    </source>
</reference>
<dbReference type="EMBL" id="BAFO02000005">
    <property type="protein sequence ID" value="GAD81690.1"/>
    <property type="molecule type" value="Genomic_DNA"/>
</dbReference>
<dbReference type="STRING" id="1824.SAMN05444423_107167"/>
<keyword evidence="1" id="KW-0732">Signal</keyword>
<gene>
    <name evidence="2" type="ORF">NCAST_05_01250</name>
</gene>
<feature type="signal peptide" evidence="1">
    <location>
        <begin position="1"/>
        <end position="24"/>
    </location>
</feature>
<evidence type="ECO:0008006" key="4">
    <source>
        <dbReference type="Google" id="ProtNLM"/>
    </source>
</evidence>
<evidence type="ECO:0000256" key="1">
    <source>
        <dbReference type="SAM" id="SignalP"/>
    </source>
</evidence>
<dbReference type="AlphaFoldDB" id="U5E4P8"/>
<keyword evidence="3" id="KW-1185">Reference proteome</keyword>
<dbReference type="ESTHER" id="nocas-u5e4p8">
    <property type="family name" value="Duf_3089"/>
</dbReference>
<comment type="caution">
    <text evidence="2">The sequence shown here is derived from an EMBL/GenBank/DDBJ whole genome shotgun (WGS) entry which is preliminary data.</text>
</comment>
<sequence length="382" mass="40088">MFGAGAGVLAVTAVLVLAPGTASAGPADSSSGATTWLCHPAAGGDPCDLPLDTTDLGTGEVSAPASVAEADKPVDCFYLYPTVSNQVALNQDPVAQPEVRSIATYQAARFSNLCRVFAPVYRQATLPALPLALATGVDLTQPGYQDIENAWNEYLATENHGRGVVIISHSQGTLMARRLIREHIDGDPARRSLLVGALLMGGNVTTARGSTTGGDFTTIPVCSRRGEYGCVVAYSVAQQDPLLSFFGNAELSLISMRWGLPYGPGYQVACTDPGLLSGDYGPQPVTVPTAPYAFGIISILLGYTTLPAAPPHSDSSWTSTATRGTGQCRERGGYNFYQLTTAGPDRVNEIPLFESHLVDINFGYDRLVAIAAEQAGNWAAAN</sequence>
<protein>
    <recommendedName>
        <fullName evidence="4">DUF3089 domain-containing protein</fullName>
    </recommendedName>
</protein>
<accession>U5E4P8</accession>
<evidence type="ECO:0000313" key="3">
    <source>
        <dbReference type="Proteomes" id="UP000017048"/>
    </source>
</evidence>
<evidence type="ECO:0000313" key="2">
    <source>
        <dbReference type="EMBL" id="GAD81690.1"/>
    </source>
</evidence>
<name>U5E4P8_NOCAS</name>
<proteinExistence type="predicted"/>
<dbReference type="SUPFAM" id="SSF53474">
    <property type="entry name" value="alpha/beta-Hydrolases"/>
    <property type="match status" value="1"/>
</dbReference>
<organism evidence="2 3">
    <name type="scientific">Nocardia asteroides NBRC 15531</name>
    <dbReference type="NCBI Taxonomy" id="1110697"/>
    <lineage>
        <taxon>Bacteria</taxon>
        <taxon>Bacillati</taxon>
        <taxon>Actinomycetota</taxon>
        <taxon>Actinomycetes</taxon>
        <taxon>Mycobacteriales</taxon>
        <taxon>Nocardiaceae</taxon>
        <taxon>Nocardia</taxon>
    </lineage>
</organism>
<dbReference type="InterPro" id="IPR021440">
    <property type="entry name" value="DUF3089"/>
</dbReference>
<dbReference type="InterPro" id="IPR029058">
    <property type="entry name" value="AB_hydrolase_fold"/>
</dbReference>
<feature type="chain" id="PRO_5004659524" description="DUF3089 domain-containing protein" evidence="1">
    <location>
        <begin position="25"/>
        <end position="382"/>
    </location>
</feature>
<dbReference type="Proteomes" id="UP000017048">
    <property type="component" value="Unassembled WGS sequence"/>
</dbReference>
<dbReference type="Pfam" id="PF11288">
    <property type="entry name" value="DUF3089"/>
    <property type="match status" value="1"/>
</dbReference>